<dbReference type="AlphaFoldDB" id="A0A561T945"/>
<dbReference type="Proteomes" id="UP000316603">
    <property type="component" value="Unassembled WGS sequence"/>
</dbReference>
<name>A0A561T945_9ACTN</name>
<evidence type="ECO:0000313" key="2">
    <source>
        <dbReference type="EMBL" id="TWF83641.1"/>
    </source>
</evidence>
<reference evidence="2 3" key="1">
    <citation type="submission" date="2019-06" db="EMBL/GenBank/DDBJ databases">
        <title>Sequencing the genomes of 1000 actinobacteria strains.</title>
        <authorList>
            <person name="Klenk H.-P."/>
        </authorList>
    </citation>
    <scope>NUCLEOTIDE SEQUENCE [LARGE SCALE GENOMIC DNA]</scope>
    <source>
        <strain evidence="2 3">DSM 41695</strain>
    </source>
</reference>
<protein>
    <recommendedName>
        <fullName evidence="4">(2Fe-2S) ferredoxin</fullName>
    </recommendedName>
</protein>
<proteinExistence type="predicted"/>
<evidence type="ECO:0000313" key="3">
    <source>
        <dbReference type="Proteomes" id="UP000316603"/>
    </source>
</evidence>
<gene>
    <name evidence="2" type="ORF">FHX78_11568</name>
</gene>
<evidence type="ECO:0000256" key="1">
    <source>
        <dbReference type="SAM" id="MobiDB-lite"/>
    </source>
</evidence>
<feature type="region of interest" description="Disordered" evidence="1">
    <location>
        <begin position="1"/>
        <end position="53"/>
    </location>
</feature>
<feature type="compositionally biased region" description="Low complexity" evidence="1">
    <location>
        <begin position="15"/>
        <end position="28"/>
    </location>
</feature>
<keyword evidence="3" id="KW-1185">Reference proteome</keyword>
<comment type="caution">
    <text evidence="2">The sequence shown here is derived from an EMBL/GenBank/DDBJ whole genome shotgun (WGS) entry which is preliminary data.</text>
</comment>
<organism evidence="2 3">
    <name type="scientific">Streptomyces capillispiralis</name>
    <dbReference type="NCBI Taxonomy" id="68182"/>
    <lineage>
        <taxon>Bacteria</taxon>
        <taxon>Bacillati</taxon>
        <taxon>Actinomycetota</taxon>
        <taxon>Actinomycetes</taxon>
        <taxon>Kitasatosporales</taxon>
        <taxon>Streptomycetaceae</taxon>
        <taxon>Streptomyces</taxon>
    </lineage>
</organism>
<feature type="compositionally biased region" description="Gly residues" evidence="1">
    <location>
        <begin position="29"/>
        <end position="40"/>
    </location>
</feature>
<accession>A0A561T945</accession>
<dbReference type="EMBL" id="VIWV01000001">
    <property type="protein sequence ID" value="TWF83641.1"/>
    <property type="molecule type" value="Genomic_DNA"/>
</dbReference>
<sequence length="174" mass="17679">MPAPQPGATPDARMTDGTMTDGTMTDGTVAGGPLAGGPLAGGPVARGTDTGEVTTGSVPCRIVVCRDCCCGSPKVTGVDHTAQTDRLREAAPVRVSDCLDVCEQANVVVVQPSTEGRAAGGRPVWLGLVNDPDATEDIAAWVRAGGPGIAPLPDILDLYTLSPAQRRTPGRPLP</sequence>
<evidence type="ECO:0008006" key="4">
    <source>
        <dbReference type="Google" id="ProtNLM"/>
    </source>
</evidence>